<proteinExistence type="predicted"/>
<dbReference type="AlphaFoldDB" id="A0A4R9GJR8"/>
<dbReference type="PRINTS" id="PR00111">
    <property type="entry name" value="ABHYDROLASE"/>
</dbReference>
<keyword evidence="2" id="KW-0378">Hydrolase</keyword>
<dbReference type="OrthoDB" id="9808398at2"/>
<dbReference type="PANTHER" id="PTHR46438">
    <property type="entry name" value="ALPHA/BETA-HYDROLASES SUPERFAMILY PROTEIN"/>
    <property type="match status" value="1"/>
</dbReference>
<dbReference type="InterPro" id="IPR029058">
    <property type="entry name" value="AB_hydrolase_fold"/>
</dbReference>
<dbReference type="GO" id="GO:0016787">
    <property type="term" value="F:hydrolase activity"/>
    <property type="evidence" value="ECO:0007669"/>
    <property type="project" value="UniProtKB-KW"/>
</dbReference>
<dbReference type="InterPro" id="IPR000073">
    <property type="entry name" value="AB_hydrolase_1"/>
</dbReference>
<dbReference type="Gene3D" id="3.40.50.1820">
    <property type="entry name" value="alpha/beta hydrolase"/>
    <property type="match status" value="1"/>
</dbReference>
<keyword evidence="3" id="KW-1185">Reference proteome</keyword>
<comment type="caution">
    <text evidence="2">The sequence shown here is derived from an EMBL/GenBank/DDBJ whole genome shotgun (WGS) entry which is preliminary data.</text>
</comment>
<evidence type="ECO:0000313" key="2">
    <source>
        <dbReference type="EMBL" id="TGK12426.1"/>
    </source>
</evidence>
<reference evidence="2" key="1">
    <citation type="journal article" date="2019" name="PLoS Negl. Trop. Dis.">
        <title>Revisiting the worldwide diversity of Leptospira species in the environment.</title>
        <authorList>
            <person name="Vincent A.T."/>
            <person name="Schiettekatte O."/>
            <person name="Bourhy P."/>
            <person name="Veyrier F.J."/>
            <person name="Picardeau M."/>
        </authorList>
    </citation>
    <scope>NUCLEOTIDE SEQUENCE [LARGE SCALE GENOMIC DNA]</scope>
    <source>
        <strain evidence="2">SSW15</strain>
    </source>
</reference>
<dbReference type="SUPFAM" id="SSF53474">
    <property type="entry name" value="alpha/beta-Hydrolases"/>
    <property type="match status" value="1"/>
</dbReference>
<sequence length="305" mass="34168">MKLRLIILYMIGFTIFSVFCGVNKTVIENRANSRITDEEKPSGYFESKFGKVAYWVQGKGKTIFLLHSAGHDHRDFEAILPTLASKFRVIRLDWPGHGESENPSPPSSASAVSIAELLQEIAPKLAPEGAVFLGNSVGGFASLKMALEKPELVKGLVLVDTGGMNAPDFATRTFSNLKGTLWFTKLSWTAFPKYYLKIRNEYTNLILEQIRKKGEQEGAKEVNAAIWKSFLDPKHDLREKVKDIRQPTLIVWGIQDPVLEPSLGKTLHREIKNSRIVFLKTGHVPFAEDPDAFLKVLVPFLDSVL</sequence>
<protein>
    <submittedName>
        <fullName evidence="2">Alpha/beta hydrolase</fullName>
    </submittedName>
</protein>
<dbReference type="EMBL" id="RQET01000004">
    <property type="protein sequence ID" value="TGK12426.1"/>
    <property type="molecule type" value="Genomic_DNA"/>
</dbReference>
<dbReference type="Pfam" id="PF00561">
    <property type="entry name" value="Abhydrolase_1"/>
    <property type="match status" value="1"/>
</dbReference>
<feature type="domain" description="AB hydrolase-1" evidence="1">
    <location>
        <begin position="62"/>
        <end position="290"/>
    </location>
</feature>
<dbReference type="PANTHER" id="PTHR46438:SF11">
    <property type="entry name" value="LIPASE-RELATED"/>
    <property type="match status" value="1"/>
</dbReference>
<evidence type="ECO:0000259" key="1">
    <source>
        <dbReference type="Pfam" id="PF00561"/>
    </source>
</evidence>
<dbReference type="Proteomes" id="UP000298458">
    <property type="component" value="Unassembled WGS sequence"/>
</dbReference>
<evidence type="ECO:0000313" key="3">
    <source>
        <dbReference type="Proteomes" id="UP000298458"/>
    </source>
</evidence>
<accession>A0A4R9GJR8</accession>
<name>A0A4R9GJR8_9LEPT</name>
<organism evidence="2 3">
    <name type="scientific">Leptospira fletcheri</name>
    <dbReference type="NCBI Taxonomy" id="2484981"/>
    <lineage>
        <taxon>Bacteria</taxon>
        <taxon>Pseudomonadati</taxon>
        <taxon>Spirochaetota</taxon>
        <taxon>Spirochaetia</taxon>
        <taxon>Leptospirales</taxon>
        <taxon>Leptospiraceae</taxon>
        <taxon>Leptospira</taxon>
    </lineage>
</organism>
<gene>
    <name evidence="2" type="ORF">EHO60_09295</name>
</gene>